<keyword evidence="2" id="KW-1185">Reference proteome</keyword>
<sequence length="144" mass="16474">MEHGPPFLISNILLEKLPLYADDHDIAVAVVGRERAAYFKSILPILERKGFPQKCPLHGGRSVFLIKAFYTSYFYPEQKAVQYRAVAARTEEARYETERRMAEWGQRQAEKKARAKANSDAWAAKKKKALEEFRAKKAAETKLG</sequence>
<dbReference type="Proteomes" id="UP001642900">
    <property type="component" value="Unassembled WGS sequence"/>
</dbReference>
<protein>
    <submittedName>
        <fullName evidence="1">Uncharacterized protein</fullName>
    </submittedName>
</protein>
<evidence type="ECO:0000313" key="1">
    <source>
        <dbReference type="EMBL" id="NGO51597.1"/>
    </source>
</evidence>
<dbReference type="EMBL" id="JAAKZF010000010">
    <property type="protein sequence ID" value="NGO51597.1"/>
    <property type="molecule type" value="Genomic_DNA"/>
</dbReference>
<organism evidence="1 2">
    <name type="scientific">Allomesorhizobium camelthorni</name>
    <dbReference type="NCBI Taxonomy" id="475069"/>
    <lineage>
        <taxon>Bacteria</taxon>
        <taxon>Pseudomonadati</taxon>
        <taxon>Pseudomonadota</taxon>
        <taxon>Alphaproteobacteria</taxon>
        <taxon>Hyphomicrobiales</taxon>
        <taxon>Phyllobacteriaceae</taxon>
        <taxon>Allomesorhizobium</taxon>
    </lineage>
</organism>
<accession>A0A6G4WBV0</accession>
<name>A0A6G4WBV0_9HYPH</name>
<reference evidence="1 2" key="1">
    <citation type="submission" date="2020-02" db="EMBL/GenBank/DDBJ databases">
        <title>Genome sequence of strain CCNWXJ40-4.</title>
        <authorList>
            <person name="Gao J."/>
            <person name="Sun J."/>
        </authorList>
    </citation>
    <scope>NUCLEOTIDE SEQUENCE [LARGE SCALE GENOMIC DNA]</scope>
    <source>
        <strain evidence="1 2">CCNWXJ 40-4</strain>
    </source>
</reference>
<gene>
    <name evidence="1" type="ORF">G6N73_10470</name>
</gene>
<evidence type="ECO:0000313" key="2">
    <source>
        <dbReference type="Proteomes" id="UP001642900"/>
    </source>
</evidence>
<dbReference type="AlphaFoldDB" id="A0A6G4WBV0"/>
<dbReference type="RefSeq" id="WP_165027266.1">
    <property type="nucleotide sequence ID" value="NZ_JAAKZF010000010.1"/>
</dbReference>
<proteinExistence type="predicted"/>
<comment type="caution">
    <text evidence="1">The sequence shown here is derived from an EMBL/GenBank/DDBJ whole genome shotgun (WGS) entry which is preliminary data.</text>
</comment>